<dbReference type="AlphaFoldDB" id="A0A4P9ZNE1"/>
<organism evidence="4 5">
    <name type="scientific">Dimargaris cristalligena</name>
    <dbReference type="NCBI Taxonomy" id="215637"/>
    <lineage>
        <taxon>Eukaryota</taxon>
        <taxon>Fungi</taxon>
        <taxon>Fungi incertae sedis</taxon>
        <taxon>Zoopagomycota</taxon>
        <taxon>Kickxellomycotina</taxon>
        <taxon>Dimargaritomycetes</taxon>
        <taxon>Dimargaritales</taxon>
        <taxon>Dimargaritaceae</taxon>
        <taxon>Dimargaris</taxon>
    </lineage>
</organism>
<keyword evidence="2 4" id="KW-0808">Transferase</keyword>
<dbReference type="PIRSF" id="PIRSF018153">
    <property type="entry name" value="Glyco_trans_15"/>
    <property type="match status" value="1"/>
</dbReference>
<comment type="similarity">
    <text evidence="1">Belongs to the glycosyltransferase 15 family.</text>
</comment>
<gene>
    <name evidence="4" type="ORF">BJ085DRAFT_3116</name>
</gene>
<accession>A0A4P9ZNE1</accession>
<dbReference type="Proteomes" id="UP000268162">
    <property type="component" value="Unassembled WGS sequence"/>
</dbReference>
<feature type="non-terminal residue" evidence="4">
    <location>
        <position position="309"/>
    </location>
</feature>
<proteinExistence type="inferred from homology"/>
<dbReference type="GO" id="GO:0016020">
    <property type="term" value="C:membrane"/>
    <property type="evidence" value="ECO:0007669"/>
    <property type="project" value="InterPro"/>
</dbReference>
<reference evidence="5" key="1">
    <citation type="journal article" date="2018" name="Nat. Microbiol.">
        <title>Leveraging single-cell genomics to expand the fungal tree of life.</title>
        <authorList>
            <person name="Ahrendt S.R."/>
            <person name="Quandt C.A."/>
            <person name="Ciobanu D."/>
            <person name="Clum A."/>
            <person name="Salamov A."/>
            <person name="Andreopoulos B."/>
            <person name="Cheng J.F."/>
            <person name="Woyke T."/>
            <person name="Pelin A."/>
            <person name="Henrissat B."/>
            <person name="Reynolds N.K."/>
            <person name="Benny G.L."/>
            <person name="Smith M.E."/>
            <person name="James T.Y."/>
            <person name="Grigoriev I.V."/>
        </authorList>
    </citation>
    <scope>NUCLEOTIDE SEQUENCE [LARGE SCALE GENOMIC DNA]</scope>
    <source>
        <strain evidence="5">RSA 468</strain>
    </source>
</reference>
<feature type="active site" description="Nucleophile" evidence="3">
    <location>
        <position position="207"/>
    </location>
</feature>
<evidence type="ECO:0000256" key="1">
    <source>
        <dbReference type="ARBA" id="ARBA00007677"/>
    </source>
</evidence>
<name>A0A4P9ZNE1_9FUNG</name>
<evidence type="ECO:0000313" key="4">
    <source>
        <dbReference type="EMBL" id="RKP34648.1"/>
    </source>
</evidence>
<dbReference type="InterPro" id="IPR002685">
    <property type="entry name" value="Glyco_trans_15"/>
</dbReference>
<dbReference type="Gene3D" id="3.90.550.10">
    <property type="entry name" value="Spore Coat Polysaccharide Biosynthesis Protein SpsA, Chain A"/>
    <property type="match status" value="1"/>
</dbReference>
<dbReference type="GO" id="GO:0000032">
    <property type="term" value="P:cell wall mannoprotein biosynthetic process"/>
    <property type="evidence" value="ECO:0007669"/>
    <property type="project" value="TreeGrafter"/>
</dbReference>
<dbReference type="PANTHER" id="PTHR31121:SF6">
    <property type="entry name" value="ALPHA-1,2 MANNOSYLTRANSFERASE KTR1"/>
    <property type="match status" value="1"/>
</dbReference>
<dbReference type="STRING" id="215637.A0A4P9ZNE1"/>
<evidence type="ECO:0000256" key="3">
    <source>
        <dbReference type="PIRSR" id="PIRSR018153-1"/>
    </source>
</evidence>
<dbReference type="GO" id="GO:0006487">
    <property type="term" value="P:protein N-linked glycosylation"/>
    <property type="evidence" value="ECO:0007669"/>
    <property type="project" value="TreeGrafter"/>
</dbReference>
<dbReference type="Pfam" id="PF01793">
    <property type="entry name" value="Glyco_transf_15"/>
    <property type="match status" value="1"/>
</dbReference>
<dbReference type="GO" id="GO:0000026">
    <property type="term" value="F:alpha-1,2-mannosyltransferase activity"/>
    <property type="evidence" value="ECO:0007669"/>
    <property type="project" value="TreeGrafter"/>
</dbReference>
<feature type="non-terminal residue" evidence="4">
    <location>
        <position position="1"/>
    </location>
</feature>
<sequence length="309" mass="36755">KACFVILVRNKEIHSLRYSIQQLEDRFNHRYHYPYVILNDEPITPIFKRYLSRIVSGNITFGVVPEEHWSYPPWINQQKAAIARVKMRNIIYGGSESYRHMCRFNSGFFYRHPLMADYDYYWRVEPGVQFTCEVDYDPFVYMQERKLKYGFAISMKEIPPTVTTLWATTQQFMREHRHLIPSDNTLAWVAEPKRSTYNMCHFWSNFEIASLAFYRSPEYQAYFDYLDRAGGFFYERWGDAPVHSLAAAMFLQKDEIHWFHDIGYIHGGIANCPIDPKLNYDKCFCSPVVSSYYSSFSCTKEFEKLDPTK</sequence>
<keyword evidence="5" id="KW-1185">Reference proteome</keyword>
<evidence type="ECO:0000256" key="2">
    <source>
        <dbReference type="ARBA" id="ARBA00022679"/>
    </source>
</evidence>
<protein>
    <submittedName>
        <fullName evidence="4">Nucleotide-diphospho-sugar transferase</fullName>
    </submittedName>
</protein>
<dbReference type="FunFam" id="3.90.550.10:FF:000051">
    <property type="entry name" value="Alpha-1,2-mannosyltransferase (Ktr4)"/>
    <property type="match status" value="1"/>
</dbReference>
<dbReference type="EMBL" id="ML003122">
    <property type="protein sequence ID" value="RKP34648.1"/>
    <property type="molecule type" value="Genomic_DNA"/>
</dbReference>
<dbReference type="InterPro" id="IPR029044">
    <property type="entry name" value="Nucleotide-diphossugar_trans"/>
</dbReference>
<evidence type="ECO:0000313" key="5">
    <source>
        <dbReference type="Proteomes" id="UP000268162"/>
    </source>
</evidence>
<dbReference type="PANTHER" id="PTHR31121">
    <property type="entry name" value="ALPHA-1,2 MANNOSYLTRANSFERASE KTR1"/>
    <property type="match status" value="1"/>
</dbReference>
<dbReference type="SUPFAM" id="SSF53448">
    <property type="entry name" value="Nucleotide-diphospho-sugar transferases"/>
    <property type="match status" value="1"/>
</dbReference>
<dbReference type="GO" id="GO:0005794">
    <property type="term" value="C:Golgi apparatus"/>
    <property type="evidence" value="ECO:0007669"/>
    <property type="project" value="TreeGrafter"/>
</dbReference>